<gene>
    <name evidence="7" type="ORF">GT003_25700</name>
</gene>
<comment type="similarity">
    <text evidence="1">Belongs to the glycosyl hydrolase 29 family.</text>
</comment>
<dbReference type="Pfam" id="PF01120">
    <property type="entry name" value="Alpha_L_fucos"/>
    <property type="match status" value="1"/>
</dbReference>
<keyword evidence="5" id="KW-0326">Glycosidase</keyword>
<dbReference type="EMBL" id="JAAAMU010000018">
    <property type="protein sequence ID" value="NBC72405.1"/>
    <property type="molecule type" value="Genomic_DNA"/>
</dbReference>
<dbReference type="AlphaFoldDB" id="A0A7X5C3J2"/>
<keyword evidence="3" id="KW-0732">Signal</keyword>
<evidence type="ECO:0000256" key="3">
    <source>
        <dbReference type="ARBA" id="ARBA00022729"/>
    </source>
</evidence>
<evidence type="ECO:0000256" key="4">
    <source>
        <dbReference type="ARBA" id="ARBA00022801"/>
    </source>
</evidence>
<dbReference type="EC" id="3.2.1.51" evidence="2"/>
<dbReference type="Gene3D" id="3.20.20.80">
    <property type="entry name" value="Glycosidases"/>
    <property type="match status" value="1"/>
</dbReference>
<dbReference type="InterPro" id="IPR057739">
    <property type="entry name" value="Glyco_hydro_29_N"/>
</dbReference>
<organism evidence="7 8">
    <name type="scientific">Paenibacillus sacheonensis</name>
    <dbReference type="NCBI Taxonomy" id="742054"/>
    <lineage>
        <taxon>Bacteria</taxon>
        <taxon>Bacillati</taxon>
        <taxon>Bacillota</taxon>
        <taxon>Bacilli</taxon>
        <taxon>Bacillales</taxon>
        <taxon>Paenibacillaceae</taxon>
        <taxon>Paenibacillus</taxon>
    </lineage>
</organism>
<evidence type="ECO:0000313" key="8">
    <source>
        <dbReference type="Proteomes" id="UP000558113"/>
    </source>
</evidence>
<dbReference type="GO" id="GO:0005764">
    <property type="term" value="C:lysosome"/>
    <property type="evidence" value="ECO:0007669"/>
    <property type="project" value="TreeGrafter"/>
</dbReference>
<keyword evidence="8" id="KW-1185">Reference proteome</keyword>
<reference evidence="7 8" key="1">
    <citation type="submission" date="2020-01" db="EMBL/GenBank/DDBJ databases">
        <title>Paenibacillus soybeanensis sp. nov. isolated from the nodules of soybean (Glycine max(L.) Merr).</title>
        <authorList>
            <person name="Wang H."/>
        </authorList>
    </citation>
    <scope>NUCLEOTIDE SEQUENCE [LARGE SCALE GENOMIC DNA]</scope>
    <source>
        <strain evidence="7 8">DSM 23054</strain>
    </source>
</reference>
<accession>A0A7X5C3J2</accession>
<dbReference type="SUPFAM" id="SSF51445">
    <property type="entry name" value="(Trans)glycosidases"/>
    <property type="match status" value="1"/>
</dbReference>
<proteinExistence type="inferred from homology"/>
<sequence length="426" mass="46601">MSNWFLQSRFGIFSHYTCFKPEFRQTVFPDGSYPVDLDHLADQFNAAGFAADAHRFGVDYVTITAWHAAMNVLYPSAASDRWRPGHAAKRDVIRDLIDALRPYGIRLMLYIHVTDGHDFTPEDQLATGWNDPSNAYGNWNNFVNAVVEELSERYGTGIDGYWLDMVFDADNFHRIDKARLRHSLLAGNPDRVIVGNGGYGDGPIASDGVVTDYASKEMFNIPQDNGSWQAAENQIATVATIKGNAPDYVWWASIPQGANALMYAPEDMYRFTVLQAAVNRNGGGMLWSAGNYAGYGALWEDGVEEGFMALGAYIAAAGESLRGSMPSTSYVRDSGATLNGLTDGIAATKSPDDRTEYIHVLFPPQGNVLVLPVPADGKRFDGGTIMGTGTPVAVSQDESGVTIVRSDADAWDRPNTIIRLTVSERP</sequence>
<dbReference type="PANTHER" id="PTHR10030">
    <property type="entry name" value="ALPHA-L-FUCOSIDASE"/>
    <property type="match status" value="1"/>
</dbReference>
<feature type="domain" description="Glycoside hydrolase family 29 N-terminal" evidence="6">
    <location>
        <begin position="41"/>
        <end position="177"/>
    </location>
</feature>
<dbReference type="GO" id="GO:0004560">
    <property type="term" value="F:alpha-L-fucosidase activity"/>
    <property type="evidence" value="ECO:0007669"/>
    <property type="project" value="InterPro"/>
</dbReference>
<comment type="caution">
    <text evidence="7">The sequence shown here is derived from an EMBL/GenBank/DDBJ whole genome shotgun (WGS) entry which is preliminary data.</text>
</comment>
<dbReference type="GO" id="GO:0006004">
    <property type="term" value="P:fucose metabolic process"/>
    <property type="evidence" value="ECO:0007669"/>
    <property type="project" value="TreeGrafter"/>
</dbReference>
<dbReference type="Proteomes" id="UP000558113">
    <property type="component" value="Unassembled WGS sequence"/>
</dbReference>
<evidence type="ECO:0000256" key="1">
    <source>
        <dbReference type="ARBA" id="ARBA00007951"/>
    </source>
</evidence>
<protein>
    <recommendedName>
        <fullName evidence="2">alpha-L-fucosidase</fullName>
        <ecNumber evidence="2">3.2.1.51</ecNumber>
    </recommendedName>
</protein>
<name>A0A7X5C3J2_9BACL</name>
<evidence type="ECO:0000256" key="5">
    <source>
        <dbReference type="ARBA" id="ARBA00023295"/>
    </source>
</evidence>
<dbReference type="InterPro" id="IPR017853">
    <property type="entry name" value="GH"/>
</dbReference>
<dbReference type="RefSeq" id="WP_161703356.1">
    <property type="nucleotide sequence ID" value="NZ_JAAAMU010000018.1"/>
</dbReference>
<dbReference type="PANTHER" id="PTHR10030:SF37">
    <property type="entry name" value="ALPHA-L-FUCOSIDASE-RELATED"/>
    <property type="match status" value="1"/>
</dbReference>
<evidence type="ECO:0000313" key="7">
    <source>
        <dbReference type="EMBL" id="NBC72405.1"/>
    </source>
</evidence>
<evidence type="ECO:0000259" key="6">
    <source>
        <dbReference type="Pfam" id="PF01120"/>
    </source>
</evidence>
<dbReference type="OrthoDB" id="5526311at2"/>
<dbReference type="GO" id="GO:0016139">
    <property type="term" value="P:glycoside catabolic process"/>
    <property type="evidence" value="ECO:0007669"/>
    <property type="project" value="TreeGrafter"/>
</dbReference>
<dbReference type="InterPro" id="IPR000933">
    <property type="entry name" value="Glyco_hydro_29"/>
</dbReference>
<evidence type="ECO:0000256" key="2">
    <source>
        <dbReference type="ARBA" id="ARBA00012662"/>
    </source>
</evidence>
<keyword evidence="4" id="KW-0378">Hydrolase</keyword>